<feature type="domain" description="Glycoside hydrolase family 65 N-terminal" evidence="8">
    <location>
        <begin position="20"/>
        <end position="267"/>
    </location>
</feature>
<dbReference type="InterPro" id="IPR005196">
    <property type="entry name" value="Glyco_hydro_65_N"/>
</dbReference>
<dbReference type="PANTHER" id="PTHR11051:SF13">
    <property type="entry name" value="GLYCOSYL TRANSFERASE"/>
    <property type="match status" value="1"/>
</dbReference>
<dbReference type="EMBL" id="AXCY01000005">
    <property type="protein sequence ID" value="KGM12400.1"/>
    <property type="molecule type" value="Genomic_DNA"/>
</dbReference>
<reference evidence="9 10" key="1">
    <citation type="submission" date="2013-08" db="EMBL/GenBank/DDBJ databases">
        <title>Genome sequencing of Cellulomonas carbonis T26.</title>
        <authorList>
            <person name="Chen F."/>
            <person name="Li Y."/>
            <person name="Wang G."/>
        </authorList>
    </citation>
    <scope>NUCLEOTIDE SEQUENCE [LARGE SCALE GENOMIC DNA]</scope>
    <source>
        <strain evidence="9 10">T26</strain>
    </source>
</reference>
<feature type="domain" description="Glycoside hydrolase family 65 central catalytic" evidence="6">
    <location>
        <begin position="324"/>
        <end position="674"/>
    </location>
</feature>
<proteinExistence type="inferred from homology"/>
<dbReference type="GO" id="GO:0004553">
    <property type="term" value="F:hydrolase activity, hydrolyzing O-glycosyl compounds"/>
    <property type="evidence" value="ECO:0007669"/>
    <property type="project" value="TreeGrafter"/>
</dbReference>
<evidence type="ECO:0000256" key="1">
    <source>
        <dbReference type="ARBA" id="ARBA00006768"/>
    </source>
</evidence>
<feature type="active site" description="Proton donor" evidence="3">
    <location>
        <position position="484"/>
    </location>
</feature>
<dbReference type="InterPro" id="IPR005195">
    <property type="entry name" value="Glyco_hydro_65_M"/>
</dbReference>
<evidence type="ECO:0000256" key="4">
    <source>
        <dbReference type="PIRSR" id="PIRSR036289-51"/>
    </source>
</evidence>
<evidence type="ECO:0000259" key="6">
    <source>
        <dbReference type="Pfam" id="PF03632"/>
    </source>
</evidence>
<feature type="compositionally biased region" description="Basic and acidic residues" evidence="5">
    <location>
        <begin position="182"/>
        <end position="198"/>
    </location>
</feature>
<sequence>MVTPDPWHLRDPLADDPSAAASLLTVANGWVGVRGALDEQTPAVHQATLVAGVHEVVPLEHGEEAYGYPSTQERALAVPDGWAVHLEVDGAPLDVRTGTVTQHQRVLALRTGTLSRTLRWAAPTGATVEVTSSRYASLARPELVVVRYAVRVLDDAARGAVEVRLGLFPCCDASPLRAGSGDPHDGDRHVPDDGSDARTRQACEHTGTRAWTVQHVPSSEVGVVVMADVEVSGGTVAGEAHTTEVTARLAPGDALDLDLLVAFTASRDAADDELVRRATQVLDDARAAGAEALDREHRDVLEGVWCWADVEVDGDPELQQAVRLGILHVVQSAANLLTGGLRAKGLSGTGYLGHTFWDADTYVLPLLSHVLPDAARAHLRWRHSTLPVALDHARTLGLAGAAFAWRTVTGPESSGYWPASSAALHIAADVADAVVRHVAVTGDTALESEVGVDLVVQTARLWLSAGHHTDDGAFHVHGVTGPDEYSALVDDNAYTNLMARRNLRAAVDLVGRHPDAAQRLGVGPDEVAAWTRAADAMAVPYDEDRGVTQQHAGFTGHGPWDFAATCPHEYPLEDHHTYRELYRRRVVKQADVVLAHWLASDASTEQKRRDLAYYEPLTVRDSSLSAPAQAVVTAEVGHLRAAHDLVRETALLDLHDLDGNVHEGLHVASLAGTWSGLVAGFGGLRSGDGRLRLAPRLPATLGGLRFGVRHGGARVRVEVTPEKATYHLLDAGPVELHHHGERLVLTGDEPTAVRAVPPLGDVPDAPAQPPGRPLRRPFPG</sequence>
<dbReference type="Pfam" id="PF03632">
    <property type="entry name" value="Glyco_hydro_65m"/>
    <property type="match status" value="1"/>
</dbReference>
<evidence type="ECO:0000259" key="7">
    <source>
        <dbReference type="Pfam" id="PF03633"/>
    </source>
</evidence>
<evidence type="ECO:0000256" key="5">
    <source>
        <dbReference type="SAM" id="MobiDB-lite"/>
    </source>
</evidence>
<dbReference type="SUPFAM" id="SSF74650">
    <property type="entry name" value="Galactose mutarotase-like"/>
    <property type="match status" value="1"/>
</dbReference>
<organism evidence="9 10">
    <name type="scientific">Cellulomonas carbonis T26</name>
    <dbReference type="NCBI Taxonomy" id="947969"/>
    <lineage>
        <taxon>Bacteria</taxon>
        <taxon>Bacillati</taxon>
        <taxon>Actinomycetota</taxon>
        <taxon>Actinomycetes</taxon>
        <taxon>Micrococcales</taxon>
        <taxon>Cellulomonadaceae</taxon>
        <taxon>Cellulomonas</taxon>
    </lineage>
</organism>
<name>A0A0A0BWQ0_9CELL</name>
<dbReference type="Gene3D" id="2.70.98.40">
    <property type="entry name" value="Glycoside hydrolase, family 65, N-terminal domain"/>
    <property type="match status" value="1"/>
</dbReference>
<feature type="compositionally biased region" description="Pro residues" evidence="5">
    <location>
        <begin position="766"/>
        <end position="780"/>
    </location>
</feature>
<dbReference type="GO" id="GO:0016757">
    <property type="term" value="F:glycosyltransferase activity"/>
    <property type="evidence" value="ECO:0007669"/>
    <property type="project" value="UniProtKB-ARBA"/>
</dbReference>
<evidence type="ECO:0000313" key="10">
    <source>
        <dbReference type="Proteomes" id="UP000029839"/>
    </source>
</evidence>
<dbReference type="GO" id="GO:0030246">
    <property type="term" value="F:carbohydrate binding"/>
    <property type="evidence" value="ECO:0007669"/>
    <property type="project" value="InterPro"/>
</dbReference>
<feature type="region of interest" description="Disordered" evidence="5">
    <location>
        <begin position="754"/>
        <end position="780"/>
    </location>
</feature>
<dbReference type="Gene3D" id="1.50.10.10">
    <property type="match status" value="1"/>
</dbReference>
<dbReference type="Pfam" id="PF03636">
    <property type="entry name" value="Glyco_hydro_65N"/>
    <property type="match status" value="1"/>
</dbReference>
<evidence type="ECO:0000256" key="2">
    <source>
        <dbReference type="ARBA" id="ARBA00023295"/>
    </source>
</evidence>
<dbReference type="InterPro" id="IPR005194">
    <property type="entry name" value="Glyco_hydro_65_C"/>
</dbReference>
<dbReference type="SUPFAM" id="SSF48208">
    <property type="entry name" value="Six-hairpin glycosidases"/>
    <property type="match status" value="1"/>
</dbReference>
<gene>
    <name evidence="9" type="ORF">N868_15105</name>
</gene>
<dbReference type="InterPro" id="IPR037018">
    <property type="entry name" value="GH65_N"/>
</dbReference>
<keyword evidence="2" id="KW-0326">Glycosidase</keyword>
<dbReference type="RefSeq" id="WP_043602726.1">
    <property type="nucleotide sequence ID" value="NZ_AXCY01000005.1"/>
</dbReference>
<dbReference type="OrthoDB" id="9816160at2"/>
<comment type="caution">
    <text evidence="9">The sequence shown here is derived from an EMBL/GenBank/DDBJ whole genome shotgun (WGS) entry which is preliminary data.</text>
</comment>
<feature type="domain" description="Glycoside hydrolase family 65 C-terminal" evidence="7">
    <location>
        <begin position="684"/>
        <end position="745"/>
    </location>
</feature>
<feature type="binding site" evidence="4">
    <location>
        <begin position="357"/>
        <end position="358"/>
    </location>
    <ligand>
        <name>substrate</name>
    </ligand>
</feature>
<reference evidence="9 10" key="2">
    <citation type="journal article" date="2015" name="Stand. Genomic Sci.">
        <title>Draft genome sequence of Cellulomonas carbonis T26(T) and comparative analysis of six Cellulomonas genomes.</title>
        <authorList>
            <person name="Zhuang W."/>
            <person name="Zhang S."/>
            <person name="Xia X."/>
            <person name="Wang G."/>
        </authorList>
    </citation>
    <scope>NUCLEOTIDE SEQUENCE [LARGE SCALE GENOMIC DNA]</scope>
    <source>
        <strain evidence="9 10">T26</strain>
    </source>
</reference>
<dbReference type="InterPro" id="IPR012341">
    <property type="entry name" value="6hp_glycosidase-like_sf"/>
</dbReference>
<dbReference type="Pfam" id="PF03633">
    <property type="entry name" value="Glyco_hydro_65C"/>
    <property type="match status" value="1"/>
</dbReference>
<dbReference type="GO" id="GO:0005975">
    <property type="term" value="P:carbohydrate metabolic process"/>
    <property type="evidence" value="ECO:0007669"/>
    <property type="project" value="InterPro"/>
</dbReference>
<dbReference type="Proteomes" id="UP000029839">
    <property type="component" value="Unassembled WGS sequence"/>
</dbReference>
<dbReference type="InterPro" id="IPR017045">
    <property type="entry name" value="Malt_Pase/Glycosyl_Hdrlase"/>
</dbReference>
<evidence type="ECO:0000259" key="8">
    <source>
        <dbReference type="Pfam" id="PF03636"/>
    </source>
</evidence>
<accession>A0A0A0BWQ0</accession>
<keyword evidence="10" id="KW-1185">Reference proteome</keyword>
<feature type="region of interest" description="Disordered" evidence="5">
    <location>
        <begin position="177"/>
        <end position="198"/>
    </location>
</feature>
<evidence type="ECO:0000313" key="9">
    <source>
        <dbReference type="EMBL" id="KGM12400.1"/>
    </source>
</evidence>
<dbReference type="Gene3D" id="2.60.420.10">
    <property type="entry name" value="Maltose phosphorylase, domain 3"/>
    <property type="match status" value="1"/>
</dbReference>
<keyword evidence="9" id="KW-0378">Hydrolase</keyword>
<dbReference type="AlphaFoldDB" id="A0A0A0BWQ0"/>
<dbReference type="InterPro" id="IPR011013">
    <property type="entry name" value="Gal_mutarotase_sf_dom"/>
</dbReference>
<protein>
    <submittedName>
        <fullName evidence="9">Glycosyl hydrolase</fullName>
    </submittedName>
</protein>
<evidence type="ECO:0000256" key="3">
    <source>
        <dbReference type="PIRSR" id="PIRSR036289-50"/>
    </source>
</evidence>
<dbReference type="PIRSF" id="PIRSF036289">
    <property type="entry name" value="Glycosyl_hydrolase_malt_phosph"/>
    <property type="match status" value="1"/>
</dbReference>
<feature type="binding site" evidence="4">
    <location>
        <begin position="588"/>
        <end position="589"/>
    </location>
    <ligand>
        <name>substrate</name>
    </ligand>
</feature>
<dbReference type="PANTHER" id="PTHR11051">
    <property type="entry name" value="GLYCOSYL HYDROLASE-RELATED"/>
    <property type="match status" value="1"/>
</dbReference>
<comment type="similarity">
    <text evidence="1">Belongs to the glycosyl hydrolase 65 family.</text>
</comment>
<dbReference type="InterPro" id="IPR008928">
    <property type="entry name" value="6-hairpin_glycosidase_sf"/>
</dbReference>